<keyword evidence="1" id="KW-0804">Transcription</keyword>
<dbReference type="Proteomes" id="UP000544872">
    <property type="component" value="Unassembled WGS sequence"/>
</dbReference>
<keyword evidence="2" id="KW-1185">Reference proteome</keyword>
<gene>
    <name evidence="1" type="ORF">FHS48_001636</name>
</gene>
<dbReference type="AlphaFoldDB" id="A0A7W9ZEV4"/>
<keyword evidence="1" id="KW-0240">DNA-directed RNA polymerase</keyword>
<protein>
    <submittedName>
        <fullName evidence="1">DNA-directed RNA polymerase subunit RPC12/RpoP</fullName>
    </submittedName>
</protein>
<dbReference type="EMBL" id="JACIIX010000005">
    <property type="protein sequence ID" value="MBB6210221.1"/>
    <property type="molecule type" value="Genomic_DNA"/>
</dbReference>
<evidence type="ECO:0000313" key="1">
    <source>
        <dbReference type="EMBL" id="MBB6210221.1"/>
    </source>
</evidence>
<evidence type="ECO:0000313" key="2">
    <source>
        <dbReference type="Proteomes" id="UP000544872"/>
    </source>
</evidence>
<sequence>MVVAPKDGKTHRCEDCHKMFNPVPVLLRWLIRPEQMPPEQVRCPHCGSRRYMIFMF</sequence>
<reference evidence="1 2" key="1">
    <citation type="submission" date="2020-08" db="EMBL/GenBank/DDBJ databases">
        <title>Genomic Encyclopedia of Type Strains, Phase IV (KMG-IV): sequencing the most valuable type-strain genomes for metagenomic binning, comparative biology and taxonomic classification.</title>
        <authorList>
            <person name="Goeker M."/>
        </authorList>
    </citation>
    <scope>NUCLEOTIDE SEQUENCE [LARGE SCALE GENOMIC DNA]</scope>
    <source>
        <strain evidence="1 2">DSM 11590</strain>
    </source>
</reference>
<organism evidence="1 2">
    <name type="scientific">Novispirillum itersonii</name>
    <name type="common">Aquaspirillum itersonii</name>
    <dbReference type="NCBI Taxonomy" id="189"/>
    <lineage>
        <taxon>Bacteria</taxon>
        <taxon>Pseudomonadati</taxon>
        <taxon>Pseudomonadota</taxon>
        <taxon>Alphaproteobacteria</taxon>
        <taxon>Rhodospirillales</taxon>
        <taxon>Novispirillaceae</taxon>
        <taxon>Novispirillum</taxon>
    </lineage>
</organism>
<name>A0A7W9ZEV4_NOVIT</name>
<comment type="caution">
    <text evidence="1">The sequence shown here is derived from an EMBL/GenBank/DDBJ whole genome shotgun (WGS) entry which is preliminary data.</text>
</comment>
<proteinExistence type="predicted"/>
<dbReference type="GO" id="GO:0000428">
    <property type="term" value="C:DNA-directed RNA polymerase complex"/>
    <property type="evidence" value="ECO:0007669"/>
    <property type="project" value="UniProtKB-KW"/>
</dbReference>
<accession>A0A7W9ZEV4</accession>